<dbReference type="PROSITE" id="PS51257">
    <property type="entry name" value="PROKAR_LIPOPROTEIN"/>
    <property type="match status" value="1"/>
</dbReference>
<dbReference type="AlphaFoldDB" id="A0A1Z4N582"/>
<dbReference type="EMBL" id="AP018248">
    <property type="protein sequence ID" value="BAZ00878.1"/>
    <property type="molecule type" value="Genomic_DNA"/>
</dbReference>
<proteinExistence type="predicted"/>
<evidence type="ECO:0000256" key="1">
    <source>
        <dbReference type="SAM" id="SignalP"/>
    </source>
</evidence>
<name>A0A1Z4N582_9CYAN</name>
<dbReference type="KEGG" id="ttq:NIES37_48760"/>
<feature type="signal peptide" evidence="1">
    <location>
        <begin position="1"/>
        <end position="35"/>
    </location>
</feature>
<accession>A0A1Z4N582</accession>
<dbReference type="InterPro" id="IPR024983">
    <property type="entry name" value="CHAT_dom"/>
</dbReference>
<sequence length="470" mass="51396">MKKSQRAYSLVKLTWAPVFLSVLSCLTLPSNSTIALDKQPLTYQQQIKSIFSQNQTTSALENLERSPNLALLNLLAQSFPTRNVNAPTAEIIKQVAKNQNATLVQYSLLNQDVNVAGKRKTQPSDLVIWVIQPTGEISLRQVDLKAWQSKHKTTLADAINHLQQSHSQGLERHKGIIKISDTNQNSSSLARKQLHELLIQPISDILPTKPEARVIFIPQDKLFFVPFATLQNENNKYLIEKYTISTAPSIQALDLLAKRHNPKTKSTQDVLIVGNPTMPTKPLNPGESFSKLSPLPGAEKEAKNIASIYNTQALIGDAATETTVVKRMSNARIIHLATSGLLGNSIENPGLLAFAPSNHDDGWLTAAEVSKLKLKAELVILSSCDSALGKITGDGVIGLSRAFLVAGANSVIASYDKISDESTATLMTEFHSNLTKNPDKAAALRQAMLVTMKKYPNPQDWGMFTIVGLP</sequence>
<evidence type="ECO:0000313" key="4">
    <source>
        <dbReference type="Proteomes" id="UP000218785"/>
    </source>
</evidence>
<dbReference type="PANTHER" id="PTHR10098">
    <property type="entry name" value="RAPSYN-RELATED"/>
    <property type="match status" value="1"/>
</dbReference>
<keyword evidence="1" id="KW-0732">Signal</keyword>
<evidence type="ECO:0000259" key="2">
    <source>
        <dbReference type="Pfam" id="PF12770"/>
    </source>
</evidence>
<reference evidence="3 4" key="1">
    <citation type="submission" date="2017-06" db="EMBL/GenBank/DDBJ databases">
        <title>Genome sequencing of cyanobaciteial culture collection at National Institute for Environmental Studies (NIES).</title>
        <authorList>
            <person name="Hirose Y."/>
            <person name="Shimura Y."/>
            <person name="Fujisawa T."/>
            <person name="Nakamura Y."/>
            <person name="Kawachi M."/>
        </authorList>
    </citation>
    <scope>NUCLEOTIDE SEQUENCE [LARGE SCALE GENOMIC DNA]</scope>
    <source>
        <strain evidence="3 4">NIES-37</strain>
    </source>
</reference>
<dbReference type="Pfam" id="PF12770">
    <property type="entry name" value="CHAT"/>
    <property type="match status" value="1"/>
</dbReference>
<dbReference type="RefSeq" id="WP_096580090.1">
    <property type="nucleotide sequence ID" value="NZ_CAWNJS010000001.1"/>
</dbReference>
<dbReference type="Proteomes" id="UP000218785">
    <property type="component" value="Chromosome"/>
</dbReference>
<feature type="domain" description="CHAT" evidence="2">
    <location>
        <begin position="192"/>
        <end position="468"/>
    </location>
</feature>
<organism evidence="3 4">
    <name type="scientific">Tolypothrix tenuis PCC 7101</name>
    <dbReference type="NCBI Taxonomy" id="231146"/>
    <lineage>
        <taxon>Bacteria</taxon>
        <taxon>Bacillati</taxon>
        <taxon>Cyanobacteriota</taxon>
        <taxon>Cyanophyceae</taxon>
        <taxon>Nostocales</taxon>
        <taxon>Tolypothrichaceae</taxon>
        <taxon>Tolypothrix</taxon>
    </lineage>
</organism>
<protein>
    <recommendedName>
        <fullName evidence="2">CHAT domain-containing protein</fullName>
    </recommendedName>
</protein>
<dbReference type="PANTHER" id="PTHR10098:SF108">
    <property type="entry name" value="TETRATRICOPEPTIDE REPEAT PROTEIN 28"/>
    <property type="match status" value="1"/>
</dbReference>
<gene>
    <name evidence="3" type="ORF">NIES37_48760</name>
</gene>
<evidence type="ECO:0000313" key="3">
    <source>
        <dbReference type="EMBL" id="BAZ00878.1"/>
    </source>
</evidence>
<keyword evidence="4" id="KW-1185">Reference proteome</keyword>
<feature type="chain" id="PRO_5012961366" description="CHAT domain-containing protein" evidence="1">
    <location>
        <begin position="36"/>
        <end position="470"/>
    </location>
</feature>